<keyword evidence="4" id="KW-0808">Transferase</keyword>
<dbReference type="InterPro" id="IPR043129">
    <property type="entry name" value="ATPase_NBD"/>
</dbReference>
<dbReference type="Gene3D" id="3.30.420.40">
    <property type="match status" value="2"/>
</dbReference>
<organism evidence="4 5">
    <name type="scientific">Actinopolymorpha cephalotaxi</name>
    <dbReference type="NCBI Taxonomy" id="504797"/>
    <lineage>
        <taxon>Bacteria</taxon>
        <taxon>Bacillati</taxon>
        <taxon>Actinomycetota</taxon>
        <taxon>Actinomycetes</taxon>
        <taxon>Propionibacteriales</taxon>
        <taxon>Actinopolymorphaceae</taxon>
        <taxon>Actinopolymorpha</taxon>
    </lineage>
</organism>
<keyword evidence="4" id="KW-0418">Kinase</keyword>
<dbReference type="EMBL" id="JACBZA010000001">
    <property type="protein sequence ID" value="NYH85922.1"/>
    <property type="molecule type" value="Genomic_DNA"/>
</dbReference>
<dbReference type="SUPFAM" id="SSF53067">
    <property type="entry name" value="Actin-like ATPase domain"/>
    <property type="match status" value="1"/>
</dbReference>
<dbReference type="Proteomes" id="UP000533017">
    <property type="component" value="Unassembled WGS sequence"/>
</dbReference>
<dbReference type="PANTHER" id="PTHR18964">
    <property type="entry name" value="ROK (REPRESSOR, ORF, KINASE) FAMILY"/>
    <property type="match status" value="1"/>
</dbReference>
<feature type="domain" description="HTH iclR-type" evidence="2">
    <location>
        <begin position="19"/>
        <end position="60"/>
    </location>
</feature>
<reference evidence="3 6" key="2">
    <citation type="submission" date="2020-07" db="EMBL/GenBank/DDBJ databases">
        <title>Sequencing the genomes of 1000 actinobacteria strains.</title>
        <authorList>
            <person name="Klenk H.-P."/>
        </authorList>
    </citation>
    <scope>NUCLEOTIDE SEQUENCE [LARGE SCALE GENOMIC DNA]</scope>
    <source>
        <strain evidence="3 6">DSM 45117</strain>
    </source>
</reference>
<dbReference type="SUPFAM" id="SSF46785">
    <property type="entry name" value="Winged helix' DNA-binding domain"/>
    <property type="match status" value="1"/>
</dbReference>
<evidence type="ECO:0000313" key="3">
    <source>
        <dbReference type="EMBL" id="NYH85922.1"/>
    </source>
</evidence>
<name>A0A1I2K5F4_9ACTN</name>
<dbReference type="Gene3D" id="1.10.10.10">
    <property type="entry name" value="Winged helix-like DNA-binding domain superfamily/Winged helix DNA-binding domain"/>
    <property type="match status" value="1"/>
</dbReference>
<proteinExistence type="inferred from homology"/>
<dbReference type="PANTHER" id="PTHR18964:SF149">
    <property type="entry name" value="BIFUNCTIONAL UDP-N-ACETYLGLUCOSAMINE 2-EPIMERASE_N-ACETYLMANNOSAMINE KINASE"/>
    <property type="match status" value="1"/>
</dbReference>
<evidence type="ECO:0000313" key="4">
    <source>
        <dbReference type="EMBL" id="SFF62415.1"/>
    </source>
</evidence>
<dbReference type="Proteomes" id="UP000199052">
    <property type="component" value="Unassembled WGS sequence"/>
</dbReference>
<gene>
    <name evidence="3" type="ORF">FHR37_004773</name>
    <name evidence="4" type="ORF">SAMN05421678_10166</name>
</gene>
<dbReference type="AlphaFoldDB" id="A0A1I2K5F4"/>
<evidence type="ECO:0000313" key="5">
    <source>
        <dbReference type="Proteomes" id="UP000199052"/>
    </source>
</evidence>
<dbReference type="STRING" id="504797.SAMN05421678_10166"/>
<protein>
    <submittedName>
        <fullName evidence="3">NBD/HSP70 family sugar kinase</fullName>
    </submittedName>
    <submittedName>
        <fullName evidence="4">Sugar kinase of the NBD/HSP70 family, may contain an N-terminal HTH domain</fullName>
    </submittedName>
</protein>
<accession>A0A1I2K5F4</accession>
<dbReference type="Pfam" id="PF09339">
    <property type="entry name" value="HTH_IclR"/>
    <property type="match status" value="1"/>
</dbReference>
<comment type="similarity">
    <text evidence="1">Belongs to the ROK (NagC/XylR) family.</text>
</comment>
<dbReference type="Pfam" id="PF00480">
    <property type="entry name" value="ROK"/>
    <property type="match status" value="2"/>
</dbReference>
<dbReference type="GO" id="GO:0016301">
    <property type="term" value="F:kinase activity"/>
    <property type="evidence" value="ECO:0007669"/>
    <property type="project" value="UniProtKB-KW"/>
</dbReference>
<dbReference type="RefSeq" id="WP_092879643.1">
    <property type="nucleotide sequence ID" value="NZ_FOOI01000001.1"/>
</dbReference>
<dbReference type="InterPro" id="IPR000600">
    <property type="entry name" value="ROK"/>
</dbReference>
<dbReference type="OrthoDB" id="37575at2"/>
<dbReference type="InterPro" id="IPR036388">
    <property type="entry name" value="WH-like_DNA-bd_sf"/>
</dbReference>
<dbReference type="InterPro" id="IPR036390">
    <property type="entry name" value="WH_DNA-bd_sf"/>
</dbReference>
<reference evidence="4 5" key="1">
    <citation type="submission" date="2016-10" db="EMBL/GenBank/DDBJ databases">
        <authorList>
            <person name="de Groot N.N."/>
        </authorList>
    </citation>
    <scope>NUCLEOTIDE SEQUENCE [LARGE SCALE GENOMIC DNA]</scope>
    <source>
        <strain evidence="4 5">CPCC 202808</strain>
    </source>
</reference>
<keyword evidence="6" id="KW-1185">Reference proteome</keyword>
<dbReference type="EMBL" id="FOOI01000001">
    <property type="protein sequence ID" value="SFF62415.1"/>
    <property type="molecule type" value="Genomic_DNA"/>
</dbReference>
<dbReference type="InterPro" id="IPR005471">
    <property type="entry name" value="Tscrpt_reg_IclR_N"/>
</dbReference>
<sequence>MQVSDPATPALLRRINARTVLDTLRGSEADRSVAEVAASTDLSRPTVDAAVADLVRLGAVMEATGPGSAPARPRRGRPARRFRFRAGAGHLLGVDVAEESVHAAVADLAGELVAERTRGVDREAGRRSRLRVVRATVRAALAAAGVRAGDVLTAVVGTPGTVDAEAGRVRFCTALPEWSDLDLAGSLRSAFGCPVLVENDANLAAVGEAWRGVAVGCRDIAFLLLGSRTGAGFVVDGRLLRGHGGGAGELGFLDLWEDSRTARGDVAVASAELVAEFVGWGSRRPSRHSLRRPEDRESLSWGVETRPLIEAASSGSREARAALERFVAGAGYGLVTVALLVSPELVVVGGGTAADEVLVDPLRRITHRLLRGRIAVPPRVVASALGERAVVLGAVRRGLDDVEPRLLEWFEARDVETPVSAGEPRRGAAPPRR</sequence>
<evidence type="ECO:0000256" key="1">
    <source>
        <dbReference type="ARBA" id="ARBA00006479"/>
    </source>
</evidence>
<evidence type="ECO:0000313" key="6">
    <source>
        <dbReference type="Proteomes" id="UP000533017"/>
    </source>
</evidence>
<evidence type="ECO:0000259" key="2">
    <source>
        <dbReference type="Pfam" id="PF09339"/>
    </source>
</evidence>